<evidence type="ECO:0000313" key="8">
    <source>
        <dbReference type="Proteomes" id="UP001589718"/>
    </source>
</evidence>
<keyword evidence="8" id="KW-1185">Reference proteome</keyword>
<evidence type="ECO:0000259" key="6">
    <source>
        <dbReference type="PROSITE" id="PS50983"/>
    </source>
</evidence>
<dbReference type="Pfam" id="PF01497">
    <property type="entry name" value="Peripla_BP_2"/>
    <property type="match status" value="1"/>
</dbReference>
<feature type="domain" description="Fe/B12 periplasmic-binding" evidence="6">
    <location>
        <begin position="55"/>
        <end position="321"/>
    </location>
</feature>
<dbReference type="Proteomes" id="UP001589718">
    <property type="component" value="Unassembled WGS sequence"/>
</dbReference>
<keyword evidence="3" id="KW-0813">Transport</keyword>
<keyword evidence="4 5" id="KW-0732">Signal</keyword>
<evidence type="ECO:0000256" key="5">
    <source>
        <dbReference type="SAM" id="SignalP"/>
    </source>
</evidence>
<dbReference type="SUPFAM" id="SSF53807">
    <property type="entry name" value="Helical backbone' metal receptor"/>
    <property type="match status" value="1"/>
</dbReference>
<dbReference type="InterPro" id="IPR002491">
    <property type="entry name" value="ABC_transptr_periplasmic_BD"/>
</dbReference>
<dbReference type="InterPro" id="IPR051313">
    <property type="entry name" value="Bact_iron-sidero_bind"/>
</dbReference>
<dbReference type="RefSeq" id="WP_345221651.1">
    <property type="nucleotide sequence ID" value="NZ_BAAAXE010000013.1"/>
</dbReference>
<gene>
    <name evidence="7" type="ORF">ACFFTU_07780</name>
</gene>
<accession>A0ABV5P9G4</accession>
<dbReference type="PROSITE" id="PS50983">
    <property type="entry name" value="FE_B12_PBP"/>
    <property type="match status" value="1"/>
</dbReference>
<name>A0ABV5P9G4_STRCM</name>
<evidence type="ECO:0000256" key="4">
    <source>
        <dbReference type="ARBA" id="ARBA00022729"/>
    </source>
</evidence>
<evidence type="ECO:0000256" key="3">
    <source>
        <dbReference type="ARBA" id="ARBA00022448"/>
    </source>
</evidence>
<reference evidence="7 8" key="1">
    <citation type="submission" date="2024-09" db="EMBL/GenBank/DDBJ databases">
        <authorList>
            <person name="Sun Q."/>
            <person name="Mori K."/>
        </authorList>
    </citation>
    <scope>NUCLEOTIDE SEQUENCE [LARGE SCALE GENOMIC DNA]</scope>
    <source>
        <strain evidence="7 8">JCM 4362</strain>
    </source>
</reference>
<comment type="similarity">
    <text evidence="2">Belongs to the bacterial solute-binding protein 8 family.</text>
</comment>
<evidence type="ECO:0000256" key="1">
    <source>
        <dbReference type="ARBA" id="ARBA00004196"/>
    </source>
</evidence>
<evidence type="ECO:0000256" key="2">
    <source>
        <dbReference type="ARBA" id="ARBA00008814"/>
    </source>
</evidence>
<proteinExistence type="inferred from homology"/>
<dbReference type="PANTHER" id="PTHR30532">
    <property type="entry name" value="IRON III DICITRATE-BINDING PERIPLASMIC PROTEIN"/>
    <property type="match status" value="1"/>
</dbReference>
<comment type="subcellular location">
    <subcellularLocation>
        <location evidence="1">Cell envelope</location>
    </subcellularLocation>
</comment>
<sequence length="321" mass="33562">MHRAPRPLAALCLAAALTACTASPGAPGPPPQDARATRTVDTVMGAVTVPAVPRRVVVLDTAELDSALALGVTPVGATRGDAPSGFPRYLPAAKLTGVKDLGPSMNPDLKAVAALRPDLILAGKVRHQDRYAELRAIAPTVMTDGAGHSWKEDFRVHARALGRERAAARTAAAHTAHAAQVTESLGGRAAAARIRVNVIRFVEGADIRIQGLRTSLGVVLADVGLGRPPVAARAASGFSYDIRPDRIALAGEDATVLLHSTYGDPAAAGRTRTLASPAWRALPPVRAGRAFPVDDEVWVRSTGYLAADRVLTELQGRLGRR</sequence>
<feature type="chain" id="PRO_5046358378" evidence="5">
    <location>
        <begin position="23"/>
        <end position="321"/>
    </location>
</feature>
<organism evidence="7 8">
    <name type="scientific">Streptomyces cremeus</name>
    <dbReference type="NCBI Taxonomy" id="66881"/>
    <lineage>
        <taxon>Bacteria</taxon>
        <taxon>Bacillati</taxon>
        <taxon>Actinomycetota</taxon>
        <taxon>Actinomycetes</taxon>
        <taxon>Kitasatosporales</taxon>
        <taxon>Streptomycetaceae</taxon>
        <taxon>Streptomyces</taxon>
    </lineage>
</organism>
<dbReference type="EMBL" id="JBHMCR010000004">
    <property type="protein sequence ID" value="MFB9519840.1"/>
    <property type="molecule type" value="Genomic_DNA"/>
</dbReference>
<protein>
    <submittedName>
        <fullName evidence="7">ABC transporter substrate-binding protein</fullName>
    </submittedName>
</protein>
<dbReference type="PANTHER" id="PTHR30532:SF25">
    <property type="entry name" value="IRON(III) DICITRATE-BINDING PERIPLASMIC PROTEIN"/>
    <property type="match status" value="1"/>
</dbReference>
<comment type="caution">
    <text evidence="7">The sequence shown here is derived from an EMBL/GenBank/DDBJ whole genome shotgun (WGS) entry which is preliminary data.</text>
</comment>
<feature type="signal peptide" evidence="5">
    <location>
        <begin position="1"/>
        <end position="22"/>
    </location>
</feature>
<evidence type="ECO:0000313" key="7">
    <source>
        <dbReference type="EMBL" id="MFB9519840.1"/>
    </source>
</evidence>
<dbReference type="Gene3D" id="3.40.50.1980">
    <property type="entry name" value="Nitrogenase molybdenum iron protein domain"/>
    <property type="match status" value="2"/>
</dbReference>
<dbReference type="PROSITE" id="PS51257">
    <property type="entry name" value="PROKAR_LIPOPROTEIN"/>
    <property type="match status" value="1"/>
</dbReference>